<comment type="caution">
    <text evidence="1">The sequence shown here is derived from an EMBL/GenBank/DDBJ whole genome shotgun (WGS) entry which is preliminary data.</text>
</comment>
<accession>A0A371EYD5</accession>
<dbReference type="EMBL" id="QJKJ01011490">
    <property type="protein sequence ID" value="RDX71024.1"/>
    <property type="molecule type" value="Genomic_DNA"/>
</dbReference>
<sequence>MGKEPSLSVFFWFFSLHRAEKVDWTSLSSRPRCKLMKPFRESYKFFNDHFFRVAIDRTGPSFSLTNLGIPSSPCTRPISWPCRSRSTGTTWRTGRSFYSAKDLMTLKKRASRSPAPILARAIAEVALLAAAWSEPSMLAKETTLPTPMVTLDSLDNLPVRADIDAGGSAAKHPVEEGVLESPERLFKRMVTTGTKVGSVGDFGFAGASDNSWGEIMASQPPSPSIWTLSFPIGEMVDERVATLFDRHKAKELGLPRALEVIQRYAGYLLALS</sequence>
<gene>
    <name evidence="1" type="ORF">CR513_49677</name>
</gene>
<proteinExistence type="predicted"/>
<dbReference type="AlphaFoldDB" id="A0A371EYD5"/>
<dbReference type="Proteomes" id="UP000257109">
    <property type="component" value="Unassembled WGS sequence"/>
</dbReference>
<reference evidence="1" key="1">
    <citation type="submission" date="2018-05" db="EMBL/GenBank/DDBJ databases">
        <title>Draft genome of Mucuna pruriens seed.</title>
        <authorList>
            <person name="Nnadi N.E."/>
            <person name="Vos R."/>
            <person name="Hasami M.H."/>
            <person name="Devisetty U.K."/>
            <person name="Aguiy J.C."/>
        </authorList>
    </citation>
    <scope>NUCLEOTIDE SEQUENCE [LARGE SCALE GENOMIC DNA]</scope>
    <source>
        <strain evidence="1">JCA_2017</strain>
    </source>
</reference>
<name>A0A371EYD5_MUCPR</name>
<evidence type="ECO:0000313" key="1">
    <source>
        <dbReference type="EMBL" id="RDX71024.1"/>
    </source>
</evidence>
<protein>
    <submittedName>
        <fullName evidence="1">Uncharacterized protein</fullName>
    </submittedName>
</protein>
<evidence type="ECO:0000313" key="2">
    <source>
        <dbReference type="Proteomes" id="UP000257109"/>
    </source>
</evidence>
<feature type="non-terminal residue" evidence="1">
    <location>
        <position position="1"/>
    </location>
</feature>
<organism evidence="1 2">
    <name type="scientific">Mucuna pruriens</name>
    <name type="common">Velvet bean</name>
    <name type="synonym">Dolichos pruriens</name>
    <dbReference type="NCBI Taxonomy" id="157652"/>
    <lineage>
        <taxon>Eukaryota</taxon>
        <taxon>Viridiplantae</taxon>
        <taxon>Streptophyta</taxon>
        <taxon>Embryophyta</taxon>
        <taxon>Tracheophyta</taxon>
        <taxon>Spermatophyta</taxon>
        <taxon>Magnoliopsida</taxon>
        <taxon>eudicotyledons</taxon>
        <taxon>Gunneridae</taxon>
        <taxon>Pentapetalae</taxon>
        <taxon>rosids</taxon>
        <taxon>fabids</taxon>
        <taxon>Fabales</taxon>
        <taxon>Fabaceae</taxon>
        <taxon>Papilionoideae</taxon>
        <taxon>50 kb inversion clade</taxon>
        <taxon>NPAAA clade</taxon>
        <taxon>indigoferoid/millettioid clade</taxon>
        <taxon>Phaseoleae</taxon>
        <taxon>Mucuna</taxon>
    </lineage>
</organism>
<keyword evidence="2" id="KW-1185">Reference proteome</keyword>